<accession>A0ABX2TIS5</accession>
<dbReference type="PANTHER" id="PTHR43778">
    <property type="entry name" value="PYRUVATE CARBOXYLASE"/>
    <property type="match status" value="1"/>
</dbReference>
<proteinExistence type="predicted"/>
<dbReference type="SUPFAM" id="SSF89000">
    <property type="entry name" value="post-HMGL domain-like"/>
    <property type="match status" value="1"/>
</dbReference>
<dbReference type="EC" id="6.4.1.1" evidence="2"/>
<dbReference type="GO" id="GO:0004736">
    <property type="term" value="F:pyruvate carboxylase activity"/>
    <property type="evidence" value="ECO:0007669"/>
    <property type="project" value="UniProtKB-EC"/>
</dbReference>
<dbReference type="InterPro" id="IPR013785">
    <property type="entry name" value="Aldolase_TIM"/>
</dbReference>
<dbReference type="CDD" id="cd07937">
    <property type="entry name" value="DRE_TIM_PC_TC_5S"/>
    <property type="match status" value="1"/>
</dbReference>
<protein>
    <submittedName>
        <fullName evidence="2">Pyruvate carboxylase subunit B</fullName>
        <ecNumber evidence="2">6.4.1.1</ecNumber>
    </submittedName>
</protein>
<dbReference type="InterPro" id="IPR000891">
    <property type="entry name" value="PYR_CT"/>
</dbReference>
<dbReference type="NCBIfam" id="NF006761">
    <property type="entry name" value="PRK09282.1"/>
    <property type="match status" value="1"/>
</dbReference>
<comment type="caution">
    <text evidence="2">The sequence shown here is derived from an EMBL/GenBank/DDBJ whole genome shotgun (WGS) entry which is preliminary data.</text>
</comment>
<feature type="domain" description="Pyruvate carboxyltransferase" evidence="1">
    <location>
        <begin position="7"/>
        <end position="268"/>
    </location>
</feature>
<dbReference type="PROSITE" id="PS50991">
    <property type="entry name" value="PYR_CT"/>
    <property type="match status" value="1"/>
</dbReference>
<keyword evidence="2" id="KW-0436">Ligase</keyword>
<sequence length="481" mass="52887">MSNTHSVKLIDVTLRDAHQCLWATRMTTGMMAELAPRLDRAGFEAIDLVGGAVFDVCVRYLREDPWERMRILSGWVTETPLIVMTRGQSLYTFEFFADDIVELNAQRIAANGIRYHTPYDALNDMRNMELPVKASKRAGLYTAGGVVYTVSPVHTDAYYVRKIKELVALGVDAVYLKDPSGLLTPERVETLVPAAKAACGSLPLQLHSHCLAGLAPFNAVKAAKLGVDVVHTATSPLADGASHPATERFVANARRAGLTVDLDLGPVEEVAERLRYIAAREGKPLGQIAEFDAFHFEHQVPGGMISNLRSQLQTIGMEHKLPAILEEAARVRHDLGYPILVSPFAQFIVTQSVLNVMGAERYGTVPDEVRKYVLGYYGEIAGPIDPNLFDRIARGAEPVTVRPGELIEPAIGRLRRERGPFASDDDLLLAAFYGDGEYKALKSAGPIDTDYPLADTPLLTLVKEITRRPDISTVHYIRRAS</sequence>
<evidence type="ECO:0000313" key="3">
    <source>
        <dbReference type="Proteomes" id="UP000584642"/>
    </source>
</evidence>
<dbReference type="RefSeq" id="WP_180286031.1">
    <property type="nucleotide sequence ID" value="NZ_JABFDB010000038.1"/>
</dbReference>
<organism evidence="2 3">
    <name type="scientific">Azospirillum oleiclasticum</name>
    <dbReference type="NCBI Taxonomy" id="2735135"/>
    <lineage>
        <taxon>Bacteria</taxon>
        <taxon>Pseudomonadati</taxon>
        <taxon>Pseudomonadota</taxon>
        <taxon>Alphaproteobacteria</taxon>
        <taxon>Rhodospirillales</taxon>
        <taxon>Azospirillaceae</taxon>
        <taxon>Azospirillum</taxon>
    </lineage>
</organism>
<dbReference type="PANTHER" id="PTHR43778:SF2">
    <property type="entry name" value="PYRUVATE CARBOXYLASE, MITOCHONDRIAL"/>
    <property type="match status" value="1"/>
</dbReference>
<dbReference type="SUPFAM" id="SSF51569">
    <property type="entry name" value="Aldolase"/>
    <property type="match status" value="1"/>
</dbReference>
<reference evidence="2 3" key="1">
    <citation type="submission" date="2020-05" db="EMBL/GenBank/DDBJ databases">
        <title>Azospirillum oleiclasticum sp. nov, a nitrogen-fixing and heavy crude oil-emulsifying bacterium isolated from the crude oil of Yumen Oilfield.</title>
        <authorList>
            <person name="Wu D."/>
            <person name="Cai M."/>
            <person name="Zhang X."/>
        </authorList>
    </citation>
    <scope>NUCLEOTIDE SEQUENCE [LARGE SCALE GENOMIC DNA]</scope>
    <source>
        <strain evidence="2 3">ROY-1-1-2</strain>
    </source>
</reference>
<keyword evidence="2" id="KW-0670">Pyruvate</keyword>
<dbReference type="EMBL" id="JABFDB010000038">
    <property type="protein sequence ID" value="NYZ24257.1"/>
    <property type="molecule type" value="Genomic_DNA"/>
</dbReference>
<dbReference type="InterPro" id="IPR055268">
    <property type="entry name" value="PCB-like"/>
</dbReference>
<evidence type="ECO:0000313" key="2">
    <source>
        <dbReference type="EMBL" id="NYZ24257.1"/>
    </source>
</evidence>
<dbReference type="InterPro" id="IPR003379">
    <property type="entry name" value="Carboxylase_cons_dom"/>
</dbReference>
<evidence type="ECO:0000259" key="1">
    <source>
        <dbReference type="PROSITE" id="PS50991"/>
    </source>
</evidence>
<keyword evidence="3" id="KW-1185">Reference proteome</keyword>
<dbReference type="Pfam" id="PF02436">
    <property type="entry name" value="PYC_OADA"/>
    <property type="match status" value="1"/>
</dbReference>
<dbReference type="Gene3D" id="3.20.20.70">
    <property type="entry name" value="Aldolase class I"/>
    <property type="match status" value="1"/>
</dbReference>
<gene>
    <name evidence="2" type="ORF">HND93_31510</name>
</gene>
<dbReference type="Proteomes" id="UP000584642">
    <property type="component" value="Unassembled WGS sequence"/>
</dbReference>
<name>A0ABX2TIS5_9PROT</name>
<dbReference type="Pfam" id="PF00682">
    <property type="entry name" value="HMGL-like"/>
    <property type="match status" value="1"/>
</dbReference>